<proteinExistence type="predicted"/>
<reference evidence="3 4" key="1">
    <citation type="journal article" date="2011" name="Stand. Genomic Sci.">
        <title>Complete genome sequence of Deinococcus maricopensis type strain (LB-34).</title>
        <authorList>
            <person name="Pukall R."/>
            <person name="Zeytun A."/>
            <person name="Lucas S."/>
            <person name="Lapidus A."/>
            <person name="Hammon N."/>
            <person name="Deshpande S."/>
            <person name="Nolan M."/>
            <person name="Cheng J.F."/>
            <person name="Pitluck S."/>
            <person name="Liolios K."/>
            <person name="Pagani I."/>
            <person name="Mikhailova N."/>
            <person name="Ivanova N."/>
            <person name="Mavromatis K."/>
            <person name="Pati A."/>
            <person name="Tapia R."/>
            <person name="Han C."/>
            <person name="Goodwin L."/>
            <person name="Chen A."/>
            <person name="Palaniappan K."/>
            <person name="Land M."/>
            <person name="Hauser L."/>
            <person name="Chang Y.J."/>
            <person name="Jeffries C.D."/>
            <person name="Brambilla E.M."/>
            <person name="Rohde M."/>
            <person name="Goker M."/>
            <person name="Detter J.C."/>
            <person name="Woyke T."/>
            <person name="Bristow J."/>
            <person name="Eisen J.A."/>
            <person name="Markowitz V."/>
            <person name="Hugenholtz P."/>
            <person name="Kyrpides N.C."/>
            <person name="Klenk H.P."/>
        </authorList>
    </citation>
    <scope>NUCLEOTIDE SEQUENCE [LARGE SCALE GENOMIC DNA]</scope>
    <source>
        <strain evidence="4">DSM 21211 / LMG 22137 / NRRL B-23946 / LB-34</strain>
    </source>
</reference>
<dbReference type="InterPro" id="IPR007863">
    <property type="entry name" value="Peptidase_M16_C"/>
</dbReference>
<dbReference type="Gene3D" id="3.30.830.10">
    <property type="entry name" value="Metalloenzyme, LuxS/M16 peptidase-like"/>
    <property type="match status" value="2"/>
</dbReference>
<protein>
    <submittedName>
        <fullName evidence="3">Peptidase M16 domain protein</fullName>
    </submittedName>
</protein>
<dbReference type="KEGG" id="dmr:Deima_2992"/>
<dbReference type="PANTHER" id="PTHR11851">
    <property type="entry name" value="METALLOPROTEASE"/>
    <property type="match status" value="1"/>
</dbReference>
<dbReference type="InterPro" id="IPR011249">
    <property type="entry name" value="Metalloenz_LuxS/M16"/>
</dbReference>
<dbReference type="SUPFAM" id="SSF63411">
    <property type="entry name" value="LuxS/MPP-like metallohydrolase"/>
    <property type="match status" value="2"/>
</dbReference>
<dbReference type="STRING" id="709986.Deima_2992"/>
<dbReference type="Pfam" id="PF00675">
    <property type="entry name" value="Peptidase_M16"/>
    <property type="match status" value="1"/>
</dbReference>
<evidence type="ECO:0000313" key="3">
    <source>
        <dbReference type="EMBL" id="ADV68621.1"/>
    </source>
</evidence>
<organism evidence="3 4">
    <name type="scientific">Deinococcus maricopensis (strain DSM 21211 / LMG 22137 / NRRL B-23946 / LB-34)</name>
    <dbReference type="NCBI Taxonomy" id="709986"/>
    <lineage>
        <taxon>Bacteria</taxon>
        <taxon>Thermotogati</taxon>
        <taxon>Deinococcota</taxon>
        <taxon>Deinococci</taxon>
        <taxon>Deinococcales</taxon>
        <taxon>Deinococcaceae</taxon>
        <taxon>Deinococcus</taxon>
    </lineage>
</organism>
<feature type="domain" description="Peptidase M16 N-terminal" evidence="1">
    <location>
        <begin position="26"/>
        <end position="157"/>
    </location>
</feature>
<dbReference type="AlphaFoldDB" id="E8U3J7"/>
<dbReference type="eggNOG" id="COG0612">
    <property type="taxonomic scope" value="Bacteria"/>
</dbReference>
<evidence type="ECO:0000259" key="1">
    <source>
        <dbReference type="Pfam" id="PF00675"/>
    </source>
</evidence>
<evidence type="ECO:0000259" key="2">
    <source>
        <dbReference type="Pfam" id="PF05193"/>
    </source>
</evidence>
<dbReference type="EMBL" id="CP002454">
    <property type="protein sequence ID" value="ADV68621.1"/>
    <property type="molecule type" value="Genomic_DNA"/>
</dbReference>
<keyword evidence="4" id="KW-1185">Reference proteome</keyword>
<evidence type="ECO:0000313" key="4">
    <source>
        <dbReference type="Proteomes" id="UP000008635"/>
    </source>
</evidence>
<dbReference type="InterPro" id="IPR011765">
    <property type="entry name" value="Pept_M16_N"/>
</dbReference>
<dbReference type="Proteomes" id="UP000008635">
    <property type="component" value="Chromosome"/>
</dbReference>
<accession>E8U3J7</accession>
<dbReference type="HOGENOM" id="CLU_009902_3_3_0"/>
<dbReference type="OrthoDB" id="9811314at2"/>
<gene>
    <name evidence="3" type="ordered locus">Deima_2992</name>
</gene>
<name>E8U3J7_DEIML</name>
<dbReference type="RefSeq" id="WP_013558124.1">
    <property type="nucleotide sequence ID" value="NC_014958.1"/>
</dbReference>
<dbReference type="PANTHER" id="PTHR11851:SF219">
    <property type="entry name" value="HYPOTHETICAL ZINC PROTEASE"/>
    <property type="match status" value="1"/>
</dbReference>
<reference evidence="4" key="2">
    <citation type="submission" date="2011-01" db="EMBL/GenBank/DDBJ databases">
        <title>The complete genome of Deinococcus maricopensis DSM 21211.</title>
        <authorList>
            <consortium name="US DOE Joint Genome Institute (JGI-PGF)"/>
            <person name="Lucas S."/>
            <person name="Copeland A."/>
            <person name="Lapidus A."/>
            <person name="Goodwin L."/>
            <person name="Pitluck S."/>
            <person name="Kyrpides N."/>
            <person name="Mavromatis K."/>
            <person name="Pagani I."/>
            <person name="Ivanova N."/>
            <person name="Ovchinnikova G."/>
            <person name="Zeytun A."/>
            <person name="Detter J.C."/>
            <person name="Han C."/>
            <person name="Land M."/>
            <person name="Hauser L."/>
            <person name="Markowitz V."/>
            <person name="Cheng J.-F."/>
            <person name="Hugenholtz P."/>
            <person name="Woyke T."/>
            <person name="Wu D."/>
            <person name="Pukall R."/>
            <person name="Gehrich-Schroeter G."/>
            <person name="Brambilla E."/>
            <person name="Klenk H.-P."/>
            <person name="Eisen J.A."/>
        </authorList>
    </citation>
    <scope>NUCLEOTIDE SEQUENCE [LARGE SCALE GENOMIC DNA]</scope>
    <source>
        <strain evidence="4">DSM 21211 / LMG 22137 / NRRL B-23946 / LB-34</strain>
    </source>
</reference>
<dbReference type="Pfam" id="PF05193">
    <property type="entry name" value="Peptidase_M16_C"/>
    <property type="match status" value="1"/>
</dbReference>
<sequence precursor="true">MPDPHLFALPCGLTLVFEARSGPGFALELRVPVGAAHDQHGREGAAGVLEEWLFKGADGLDARGLADAFDDLGVRRGGGVTAEATRFTLSGLAGDLGEALTLLARVLRAPHLHDDEFDVLVDLAQQDLEGLQDSPADRLALAMRAATFGNGYGHPVSGTPEGLSALTPDDVRDVYARFGAHGAVLALVAPLAPEEARALTQRIFGDWAPGSGARVPVEVREGVRAHIPDDSEQTHMTVCARGIAPRDPDWLAWHLALTVLSGGSASRLFHEVREERGLAYSVSAGAQIIGDAAVLGAYAGTTPDRAQETLDVLRAALAGLRGGVTPEEYMRAREALVSSTVFSSESLRSRAANLARDWWLFGETRTPQQLRAQVEAVTLPQVNAFLDRYDLGPLGVLTLGQEALV</sequence>
<dbReference type="InterPro" id="IPR050361">
    <property type="entry name" value="MPP/UQCRC_Complex"/>
</dbReference>
<feature type="domain" description="Peptidase M16 C-terminal" evidence="2">
    <location>
        <begin position="166"/>
        <end position="336"/>
    </location>
</feature>
<dbReference type="GO" id="GO:0046872">
    <property type="term" value="F:metal ion binding"/>
    <property type="evidence" value="ECO:0007669"/>
    <property type="project" value="InterPro"/>
</dbReference>